<comment type="similarity">
    <text evidence="1">Belongs to the Mg-chelatase subunits D/I family. ComM subfamily.</text>
</comment>
<evidence type="ECO:0000313" key="5">
    <source>
        <dbReference type="EMBL" id="QPB81805.1"/>
    </source>
</evidence>
<protein>
    <submittedName>
        <fullName evidence="5">YifB family Mg chelatase-like AAA ATPase</fullName>
    </submittedName>
</protein>
<dbReference type="PANTHER" id="PTHR32039">
    <property type="entry name" value="MAGNESIUM-CHELATASE SUBUNIT CHLI"/>
    <property type="match status" value="1"/>
</dbReference>
<dbReference type="InterPro" id="IPR004482">
    <property type="entry name" value="Mg_chelat-rel"/>
</dbReference>
<sequence>MSLARILTRAQVGIESPVVTVEVHLSNGLPSFNIVGLPETSVKESKERVRSALHNSNFIFPEQRITVNLAPADLPKQGGRYDLAIAVGILVASGQLNEQATQGCEFYGELALNGEIRAVTAIIPVVMAAKREHHTCYIPEENLGMAQLVEYQQCIAANTLHALWLDLSGQSSLPFKEERIPISSANTLSSTQMDMSDVKGQPMAKRALEIAAAGGHNILFLGPPGTGKSMLAQRMPGIMPNMSIEQALQTAAVYSLTGKQLSLENWRSRPFRAPHHTCSAVALVGGSSNPRPGEISLAHNGVLFLDELPEYERKVLDSLREPMETGQVTISRAAQQVDFPACFQLIAALNPSPTGCHTDKRASPEQVLRYLSKISGPFVDRIDLQIELPRLSTQELQSSKPEVTSEQIRSRVEAAFSTALSRQGKANARLTTREIELYCTLSPDVAQLLARATEKLNLSPRSYHRIIKVARTIADLSHRTEITVPDLKEALSYRAFERLLGQLTYS</sequence>
<dbReference type="InterPro" id="IPR025158">
    <property type="entry name" value="Mg_chelat-rel_C"/>
</dbReference>
<gene>
    <name evidence="5" type="ORF">CWC22_001815</name>
</gene>
<accession>A0A5S3UWH7</accession>
<dbReference type="GO" id="GO:0005524">
    <property type="term" value="F:ATP binding"/>
    <property type="evidence" value="ECO:0007669"/>
    <property type="project" value="UniProtKB-KW"/>
</dbReference>
<dbReference type="Pfam" id="PF01078">
    <property type="entry name" value="Mg_chelatase"/>
    <property type="match status" value="1"/>
</dbReference>
<evidence type="ECO:0000256" key="3">
    <source>
        <dbReference type="ARBA" id="ARBA00022840"/>
    </source>
</evidence>
<evidence type="ECO:0000256" key="1">
    <source>
        <dbReference type="ARBA" id="ARBA00006354"/>
    </source>
</evidence>
<dbReference type="InterPro" id="IPR001208">
    <property type="entry name" value="MCM_dom"/>
</dbReference>
<reference evidence="5 6" key="1">
    <citation type="submission" date="2019-10" db="EMBL/GenBank/DDBJ databases">
        <title>Pseudoalteromonas rubra S4059.</title>
        <authorList>
            <person name="Paulsen S."/>
            <person name="Wang X."/>
        </authorList>
    </citation>
    <scope>NUCLEOTIDE SEQUENCE [LARGE SCALE GENOMIC DNA]</scope>
    <source>
        <strain evidence="5 6">S4059</strain>
    </source>
</reference>
<dbReference type="Gene3D" id="3.40.50.300">
    <property type="entry name" value="P-loop containing nucleotide triphosphate hydrolases"/>
    <property type="match status" value="1"/>
</dbReference>
<dbReference type="PANTHER" id="PTHR32039:SF7">
    <property type="entry name" value="COMPETENCE PROTEIN COMM"/>
    <property type="match status" value="1"/>
</dbReference>
<evidence type="ECO:0000256" key="2">
    <source>
        <dbReference type="ARBA" id="ARBA00022741"/>
    </source>
</evidence>
<dbReference type="GO" id="GO:0003677">
    <property type="term" value="F:DNA binding"/>
    <property type="evidence" value="ECO:0007669"/>
    <property type="project" value="InterPro"/>
</dbReference>
<dbReference type="SMART" id="SM00382">
    <property type="entry name" value="AAA"/>
    <property type="match status" value="1"/>
</dbReference>
<name>A0A5S3UWH7_9GAMM</name>
<feature type="domain" description="AAA+ ATPase" evidence="4">
    <location>
        <begin position="214"/>
        <end position="392"/>
    </location>
</feature>
<dbReference type="InterPro" id="IPR000523">
    <property type="entry name" value="Mg_chelatse_chII-like_cat_dom"/>
</dbReference>
<keyword evidence="3" id="KW-0067">ATP-binding</keyword>
<dbReference type="RefSeq" id="WP_138538364.1">
    <property type="nucleotide sequence ID" value="NZ_CP045429.1"/>
</dbReference>
<dbReference type="Pfam" id="PF13541">
    <property type="entry name" value="ChlI"/>
    <property type="match status" value="1"/>
</dbReference>
<dbReference type="InterPro" id="IPR045006">
    <property type="entry name" value="CHLI-like"/>
</dbReference>
<keyword evidence="2" id="KW-0547">Nucleotide-binding</keyword>
<dbReference type="EMBL" id="CP045429">
    <property type="protein sequence ID" value="QPB81805.1"/>
    <property type="molecule type" value="Genomic_DNA"/>
</dbReference>
<evidence type="ECO:0000313" key="6">
    <source>
        <dbReference type="Proteomes" id="UP000305729"/>
    </source>
</evidence>
<dbReference type="InterPro" id="IPR014721">
    <property type="entry name" value="Ribsml_uS5_D2-typ_fold_subgr"/>
</dbReference>
<dbReference type="InterPro" id="IPR020568">
    <property type="entry name" value="Ribosomal_Su5_D2-typ_SF"/>
</dbReference>
<dbReference type="InterPro" id="IPR027417">
    <property type="entry name" value="P-loop_NTPase"/>
</dbReference>
<dbReference type="PRINTS" id="PR01657">
    <property type="entry name" value="MCMFAMILY"/>
</dbReference>
<dbReference type="SUPFAM" id="SSF52540">
    <property type="entry name" value="P-loop containing nucleoside triphosphate hydrolases"/>
    <property type="match status" value="1"/>
</dbReference>
<dbReference type="NCBIfam" id="NF007365">
    <property type="entry name" value="PRK09862.1"/>
    <property type="match status" value="1"/>
</dbReference>
<dbReference type="STRING" id="43658.AT705_13840"/>
<dbReference type="InterPro" id="IPR003593">
    <property type="entry name" value="AAA+_ATPase"/>
</dbReference>
<dbReference type="AlphaFoldDB" id="A0A5S3UWH7"/>
<organism evidence="5 6">
    <name type="scientific">Pseudoalteromonas rubra</name>
    <dbReference type="NCBI Taxonomy" id="43658"/>
    <lineage>
        <taxon>Bacteria</taxon>
        <taxon>Pseudomonadati</taxon>
        <taxon>Pseudomonadota</taxon>
        <taxon>Gammaproteobacteria</taxon>
        <taxon>Alteromonadales</taxon>
        <taxon>Pseudoalteromonadaceae</taxon>
        <taxon>Pseudoalteromonas</taxon>
    </lineage>
</organism>
<dbReference type="Gene3D" id="3.30.230.10">
    <property type="match status" value="1"/>
</dbReference>
<dbReference type="NCBIfam" id="TIGR00368">
    <property type="entry name" value="YifB family Mg chelatase-like AAA ATPase"/>
    <property type="match status" value="1"/>
</dbReference>
<evidence type="ECO:0000259" key="4">
    <source>
        <dbReference type="SMART" id="SM00382"/>
    </source>
</evidence>
<dbReference type="Pfam" id="PF13335">
    <property type="entry name" value="Mg_chelatase_C"/>
    <property type="match status" value="1"/>
</dbReference>
<dbReference type="Proteomes" id="UP000305729">
    <property type="component" value="Chromosome 1"/>
</dbReference>
<dbReference type="SUPFAM" id="SSF54211">
    <property type="entry name" value="Ribosomal protein S5 domain 2-like"/>
    <property type="match status" value="1"/>
</dbReference>
<proteinExistence type="inferred from homology"/>